<dbReference type="GO" id="GO:0005737">
    <property type="term" value="C:cytoplasm"/>
    <property type="evidence" value="ECO:0007669"/>
    <property type="project" value="TreeGrafter"/>
</dbReference>
<evidence type="ECO:0000313" key="2">
    <source>
        <dbReference type="EMBL" id="KAJ8447732.1"/>
    </source>
</evidence>
<dbReference type="EMBL" id="JAKOGI010000035">
    <property type="protein sequence ID" value="KAJ8447732.1"/>
    <property type="molecule type" value="Genomic_DNA"/>
</dbReference>
<sequence>MNDLEGLLSSDYGFKPQGKSAPMAAKKPSNPLSNSNSPFNFEIGGAKTTPSSSSSTPLFDDHDTIFKPNLKTPKDDFSDLGEFVDVFSGGRSKSTGTNSSSVNFDSIFVGGGGGGGGGGGDSGPRFSSMPVFDKPVYDDDVSSSAKYEDIFSSASVKKGDTSSDAFDDLFGGLGKQENLSVGGGSKGAEKGIPAFDDLLPGFGGSTSSTNRTPSETSEKPAPVIDDPFVVLESTSKPVTSSSGIFTDPLEEIGNLSGRNYVENSTKGAVSDDVDPLDGLGNSLPVFSAEIKVSEKNESSVRSRISGRQPSASGDASQKSSVRSPDRASEKKIDVDDHRESPESVFDMPSFATDSHKSVPNASSPAYDTADFRESGSRRHASPTADENIGSSDDIWLTVSEVPLFTQPTAAPPPSRPPPPRPAQFSRAESGSFAASNAHKKVGDYSSFTSSASSFRSPNSESGGLRGSFTSPFDELEDFAMGRNGSSAEGGADVYTSEDFDNNSVAAAAMKEAVDRAEAKFRHARGVRERENAKASRSRETVQVEKEEKAAQDAQERAFREHQEKLEREKQQREREEEERRRREEEERRRLEREREEKEREKRRGERERELARQAVERAAREARERAAAEARTRAERAAVQKAQAEARERAGRAAAQRAQAEARERAAAEAKERAEKAAAEAKERADKAAAEARERARAEAREKEARDKAAAAARANQSRNENDLESFFSMGSRASSAPKHRTGSSDPFETQFQSKPAPEAARTSVNSTSTMRKASSSTNIVDDLSSIFGGPPSGGEFQDVEGESEERRRARLERHQRTQERAAKALAEKNARDLNAQREQEERHRIAETLDIEIKRWAAGKEGNLRALLSTLQYVLWPECGWQPVSLTDLITAASVKKVYRKATLCIHPDKVQQKGATLQQKYVAEKVKPGTSSIQKNYFKLVEVHFF</sequence>
<feature type="compositionally biased region" description="Basic and acidic residues" evidence="1">
    <location>
        <begin position="323"/>
        <end position="341"/>
    </location>
</feature>
<feature type="compositionally biased region" description="Low complexity" evidence="1">
    <location>
        <begin position="445"/>
        <end position="461"/>
    </location>
</feature>
<evidence type="ECO:0000256" key="1">
    <source>
        <dbReference type="SAM" id="MobiDB-lite"/>
    </source>
</evidence>
<dbReference type="GO" id="GO:0072318">
    <property type="term" value="P:clathrin coat disassembly"/>
    <property type="evidence" value="ECO:0007669"/>
    <property type="project" value="TreeGrafter"/>
</dbReference>
<accession>A0A9Q1QMH9</accession>
<feature type="compositionally biased region" description="Pro residues" evidence="1">
    <location>
        <begin position="409"/>
        <end position="421"/>
    </location>
</feature>
<protein>
    <submittedName>
        <fullName evidence="2">Uncharacterized protein</fullName>
    </submittedName>
</protein>
<feature type="region of interest" description="Disordered" evidence="1">
    <location>
        <begin position="260"/>
        <end position="496"/>
    </location>
</feature>
<feature type="compositionally biased region" description="Polar residues" evidence="1">
    <location>
        <begin position="763"/>
        <end position="780"/>
    </location>
</feature>
<dbReference type="PANTHER" id="PTHR23172:SF19">
    <property type="entry name" value="J DOMAIN-CONTAINING PROTEIN"/>
    <property type="match status" value="1"/>
</dbReference>
<dbReference type="GO" id="GO:0072583">
    <property type="term" value="P:clathrin-dependent endocytosis"/>
    <property type="evidence" value="ECO:0007669"/>
    <property type="project" value="TreeGrafter"/>
</dbReference>
<feature type="compositionally biased region" description="Polar residues" evidence="1">
    <location>
        <begin position="301"/>
        <end position="322"/>
    </location>
</feature>
<dbReference type="Proteomes" id="UP001153076">
    <property type="component" value="Unassembled WGS sequence"/>
</dbReference>
<organism evidence="2 3">
    <name type="scientific">Carnegiea gigantea</name>
    <dbReference type="NCBI Taxonomy" id="171969"/>
    <lineage>
        <taxon>Eukaryota</taxon>
        <taxon>Viridiplantae</taxon>
        <taxon>Streptophyta</taxon>
        <taxon>Embryophyta</taxon>
        <taxon>Tracheophyta</taxon>
        <taxon>Spermatophyta</taxon>
        <taxon>Magnoliopsida</taxon>
        <taxon>eudicotyledons</taxon>
        <taxon>Gunneridae</taxon>
        <taxon>Pentapetalae</taxon>
        <taxon>Caryophyllales</taxon>
        <taxon>Cactineae</taxon>
        <taxon>Cactaceae</taxon>
        <taxon>Cactoideae</taxon>
        <taxon>Echinocereeae</taxon>
        <taxon>Carnegiea</taxon>
    </lineage>
</organism>
<feature type="region of interest" description="Disordered" evidence="1">
    <location>
        <begin position="177"/>
        <end position="225"/>
    </location>
</feature>
<dbReference type="OrthoDB" id="1717591at2759"/>
<feature type="region of interest" description="Disordered" evidence="1">
    <location>
        <begin position="1"/>
        <end position="60"/>
    </location>
</feature>
<reference evidence="2" key="1">
    <citation type="submission" date="2022-04" db="EMBL/GenBank/DDBJ databases">
        <title>Carnegiea gigantea Genome sequencing and assembly v2.</title>
        <authorList>
            <person name="Copetti D."/>
            <person name="Sanderson M.J."/>
            <person name="Burquez A."/>
            <person name="Wojciechowski M.F."/>
        </authorList>
    </citation>
    <scope>NUCLEOTIDE SEQUENCE</scope>
    <source>
        <strain evidence="2">SGP5-SGP5p</strain>
        <tissue evidence="2">Aerial part</tissue>
    </source>
</reference>
<dbReference type="GO" id="GO:0031982">
    <property type="term" value="C:vesicle"/>
    <property type="evidence" value="ECO:0007669"/>
    <property type="project" value="TreeGrafter"/>
</dbReference>
<dbReference type="SUPFAM" id="SSF46565">
    <property type="entry name" value="Chaperone J-domain"/>
    <property type="match status" value="1"/>
</dbReference>
<comment type="caution">
    <text evidence="2">The sequence shown here is derived from an EMBL/GenBank/DDBJ whole genome shotgun (WGS) entry which is preliminary data.</text>
</comment>
<feature type="compositionally biased region" description="Basic and acidic residues" evidence="1">
    <location>
        <begin position="291"/>
        <end position="300"/>
    </location>
</feature>
<feature type="compositionally biased region" description="Polar residues" evidence="1">
    <location>
        <begin position="744"/>
        <end position="754"/>
    </location>
</feature>
<dbReference type="InterPro" id="IPR036869">
    <property type="entry name" value="J_dom_sf"/>
</dbReference>
<dbReference type="AlphaFoldDB" id="A0A9Q1QMH9"/>
<proteinExistence type="predicted"/>
<feature type="compositionally biased region" description="Basic and acidic residues" evidence="1">
    <location>
        <begin position="514"/>
        <end position="651"/>
    </location>
</feature>
<gene>
    <name evidence="2" type="ORF">Cgig2_015095</name>
</gene>
<feature type="compositionally biased region" description="Low complexity" evidence="1">
    <location>
        <begin position="28"/>
        <end position="41"/>
    </location>
</feature>
<feature type="compositionally biased region" description="Polar residues" evidence="1">
    <location>
        <begin position="205"/>
        <end position="215"/>
    </location>
</feature>
<dbReference type="GO" id="GO:0030276">
    <property type="term" value="F:clathrin binding"/>
    <property type="evidence" value="ECO:0007669"/>
    <property type="project" value="TreeGrafter"/>
</dbReference>
<feature type="compositionally biased region" description="Basic and acidic residues" evidence="1">
    <location>
        <begin position="660"/>
        <end position="709"/>
    </location>
</feature>
<dbReference type="PANTHER" id="PTHR23172">
    <property type="entry name" value="AUXILIN/CYCLIN G-ASSOCIATED KINASE-RELATED"/>
    <property type="match status" value="1"/>
</dbReference>
<evidence type="ECO:0000313" key="3">
    <source>
        <dbReference type="Proteomes" id="UP001153076"/>
    </source>
</evidence>
<dbReference type="Gene3D" id="1.10.287.110">
    <property type="entry name" value="DnaJ domain"/>
    <property type="match status" value="1"/>
</dbReference>
<name>A0A9Q1QMH9_9CARY</name>
<feature type="region of interest" description="Disordered" evidence="1">
    <location>
        <begin position="514"/>
        <end position="840"/>
    </location>
</feature>
<feature type="compositionally biased region" description="Basic and acidic residues" evidence="1">
    <location>
        <begin position="805"/>
        <end position="840"/>
    </location>
</feature>
<keyword evidence="3" id="KW-1185">Reference proteome</keyword>
<feature type="compositionally biased region" description="Low complexity" evidence="1">
    <location>
        <begin position="48"/>
        <end position="57"/>
    </location>
</feature>